<gene>
    <name evidence="2" type="ORF">M9458_001679</name>
</gene>
<reference evidence="2 3" key="1">
    <citation type="submission" date="2024-05" db="EMBL/GenBank/DDBJ databases">
        <title>Genome sequencing and assembly of Indian major carp, Cirrhinus mrigala (Hamilton, 1822).</title>
        <authorList>
            <person name="Mohindra V."/>
            <person name="Chowdhury L.M."/>
            <person name="Lal K."/>
            <person name="Jena J.K."/>
        </authorList>
    </citation>
    <scope>NUCLEOTIDE SEQUENCE [LARGE SCALE GENOMIC DNA]</scope>
    <source>
        <strain evidence="2">CM1030</strain>
        <tissue evidence="2">Blood</tissue>
    </source>
</reference>
<feature type="non-terminal residue" evidence="2">
    <location>
        <position position="1"/>
    </location>
</feature>
<evidence type="ECO:0000313" key="2">
    <source>
        <dbReference type="EMBL" id="KAL0203661.1"/>
    </source>
</evidence>
<evidence type="ECO:0000313" key="3">
    <source>
        <dbReference type="Proteomes" id="UP001529510"/>
    </source>
</evidence>
<dbReference type="EMBL" id="JAMKFB020000001">
    <property type="protein sequence ID" value="KAL0203661.1"/>
    <property type="molecule type" value="Genomic_DNA"/>
</dbReference>
<sequence length="61" mass="6777">TLKGKLHKLALEGSEADKPDGEEKETGDEVPSLLQRVEEALHDIIALCQRSSHGLNQQQRE</sequence>
<accession>A0ABD0RZA0</accession>
<proteinExistence type="predicted"/>
<feature type="region of interest" description="Disordered" evidence="1">
    <location>
        <begin position="1"/>
        <end position="29"/>
    </location>
</feature>
<dbReference type="AlphaFoldDB" id="A0ABD0RZA0"/>
<comment type="caution">
    <text evidence="2">The sequence shown here is derived from an EMBL/GenBank/DDBJ whole genome shotgun (WGS) entry which is preliminary data.</text>
</comment>
<keyword evidence="3" id="KW-1185">Reference proteome</keyword>
<evidence type="ECO:0000256" key="1">
    <source>
        <dbReference type="SAM" id="MobiDB-lite"/>
    </source>
</evidence>
<organism evidence="2 3">
    <name type="scientific">Cirrhinus mrigala</name>
    <name type="common">Mrigala</name>
    <dbReference type="NCBI Taxonomy" id="683832"/>
    <lineage>
        <taxon>Eukaryota</taxon>
        <taxon>Metazoa</taxon>
        <taxon>Chordata</taxon>
        <taxon>Craniata</taxon>
        <taxon>Vertebrata</taxon>
        <taxon>Euteleostomi</taxon>
        <taxon>Actinopterygii</taxon>
        <taxon>Neopterygii</taxon>
        <taxon>Teleostei</taxon>
        <taxon>Ostariophysi</taxon>
        <taxon>Cypriniformes</taxon>
        <taxon>Cyprinidae</taxon>
        <taxon>Labeoninae</taxon>
        <taxon>Labeonini</taxon>
        <taxon>Cirrhinus</taxon>
    </lineage>
</organism>
<dbReference type="Proteomes" id="UP001529510">
    <property type="component" value="Unassembled WGS sequence"/>
</dbReference>
<name>A0ABD0RZA0_CIRMR</name>
<feature type="non-terminal residue" evidence="2">
    <location>
        <position position="61"/>
    </location>
</feature>
<protein>
    <submittedName>
        <fullName evidence="2">Uncharacterized protein</fullName>
    </submittedName>
</protein>